<reference evidence="1 2" key="2">
    <citation type="journal article" date="2019" name="G3 (Bethesda)">
        <title>Hybrid Assembly of the Genome of the Entomopathogenic Nematode Steinernema carpocapsae Identifies the X-Chromosome.</title>
        <authorList>
            <person name="Serra L."/>
            <person name="Macchietto M."/>
            <person name="Macias-Munoz A."/>
            <person name="McGill C.J."/>
            <person name="Rodriguez I.M."/>
            <person name="Rodriguez B."/>
            <person name="Murad R."/>
            <person name="Mortazavi A."/>
        </authorList>
    </citation>
    <scope>NUCLEOTIDE SEQUENCE [LARGE SCALE GENOMIC DNA]</scope>
    <source>
        <strain evidence="1 2">ALL</strain>
    </source>
</reference>
<accession>A0A4U5M6Y4</accession>
<organism evidence="1 2">
    <name type="scientific">Steinernema carpocapsae</name>
    <name type="common">Entomopathogenic nematode</name>
    <dbReference type="NCBI Taxonomy" id="34508"/>
    <lineage>
        <taxon>Eukaryota</taxon>
        <taxon>Metazoa</taxon>
        <taxon>Ecdysozoa</taxon>
        <taxon>Nematoda</taxon>
        <taxon>Chromadorea</taxon>
        <taxon>Rhabditida</taxon>
        <taxon>Tylenchina</taxon>
        <taxon>Panagrolaimomorpha</taxon>
        <taxon>Strongyloidoidea</taxon>
        <taxon>Steinernematidae</taxon>
        <taxon>Steinernema</taxon>
    </lineage>
</organism>
<keyword evidence="2" id="KW-1185">Reference proteome</keyword>
<dbReference type="EMBL" id="AZBU02000009">
    <property type="protein sequence ID" value="TKR64648.1"/>
    <property type="molecule type" value="Genomic_DNA"/>
</dbReference>
<dbReference type="AlphaFoldDB" id="A0A4U5M6Y4"/>
<gene>
    <name evidence="1" type="ORF">L596_025145</name>
</gene>
<comment type="caution">
    <text evidence="1">The sequence shown here is derived from an EMBL/GenBank/DDBJ whole genome shotgun (WGS) entry which is preliminary data.</text>
</comment>
<dbReference type="Proteomes" id="UP000298663">
    <property type="component" value="Unassembled WGS sequence"/>
</dbReference>
<sequence>MYECMDGDCDGTALNCARECLGSYLPVPIWSHSINVIRLIMVSNSPGSTMSPYNPVRGDRDRFFSSTCSSRCGLSTSQTWKIKEIRSESCRSKTGIRCQKSD</sequence>
<proteinExistence type="predicted"/>
<protein>
    <submittedName>
        <fullName evidence="1">Uncharacterized protein</fullName>
    </submittedName>
</protein>
<name>A0A4U5M6Y4_STECR</name>
<reference evidence="1 2" key="1">
    <citation type="journal article" date="2015" name="Genome Biol.">
        <title>Comparative genomics of Steinernema reveals deeply conserved gene regulatory networks.</title>
        <authorList>
            <person name="Dillman A.R."/>
            <person name="Macchietto M."/>
            <person name="Porter C.F."/>
            <person name="Rogers A."/>
            <person name="Williams B."/>
            <person name="Antoshechkin I."/>
            <person name="Lee M.M."/>
            <person name="Goodwin Z."/>
            <person name="Lu X."/>
            <person name="Lewis E.E."/>
            <person name="Goodrich-Blair H."/>
            <person name="Stock S.P."/>
            <person name="Adams B.J."/>
            <person name="Sternberg P.W."/>
            <person name="Mortazavi A."/>
        </authorList>
    </citation>
    <scope>NUCLEOTIDE SEQUENCE [LARGE SCALE GENOMIC DNA]</scope>
    <source>
        <strain evidence="1 2">ALL</strain>
    </source>
</reference>
<evidence type="ECO:0000313" key="2">
    <source>
        <dbReference type="Proteomes" id="UP000298663"/>
    </source>
</evidence>
<evidence type="ECO:0000313" key="1">
    <source>
        <dbReference type="EMBL" id="TKR64648.1"/>
    </source>
</evidence>